<dbReference type="GO" id="GO:0005737">
    <property type="term" value="C:cytoplasm"/>
    <property type="evidence" value="ECO:0007669"/>
    <property type="project" value="TreeGrafter"/>
</dbReference>
<keyword evidence="1" id="KW-0560">Oxidoreductase</keyword>
<dbReference type="Pfam" id="PF01266">
    <property type="entry name" value="DAO"/>
    <property type="match status" value="1"/>
</dbReference>
<dbReference type="InterPro" id="IPR006076">
    <property type="entry name" value="FAD-dep_OxRdtase"/>
</dbReference>
<dbReference type="SUPFAM" id="SSF51905">
    <property type="entry name" value="FAD/NAD(P)-binding domain"/>
    <property type="match status" value="1"/>
</dbReference>
<dbReference type="InterPro" id="IPR036188">
    <property type="entry name" value="FAD/NAD-bd_sf"/>
</dbReference>
<organism evidence="3 4">
    <name type="scientific">Bordetella pertussis</name>
    <dbReference type="NCBI Taxonomy" id="520"/>
    <lineage>
        <taxon>Bacteria</taxon>
        <taxon>Pseudomonadati</taxon>
        <taxon>Pseudomonadota</taxon>
        <taxon>Betaproteobacteria</taxon>
        <taxon>Burkholderiales</taxon>
        <taxon>Alcaligenaceae</taxon>
        <taxon>Bordetella</taxon>
    </lineage>
</organism>
<proteinExistence type="predicted"/>
<gene>
    <name evidence="3" type="primary">mnmC_2</name>
    <name evidence="3" type="ORF">NCTC10911_03222</name>
</gene>
<accession>A0A381A6K9</accession>
<reference evidence="3 4" key="1">
    <citation type="submission" date="2018-06" db="EMBL/GenBank/DDBJ databases">
        <authorList>
            <consortium name="Pathogen Informatics"/>
            <person name="Doyle S."/>
        </authorList>
    </citation>
    <scope>NUCLEOTIDE SEQUENCE [LARGE SCALE GENOMIC DNA]</scope>
    <source>
        <strain evidence="3 4">NCTC10911</strain>
    </source>
</reference>
<dbReference type="AlphaFoldDB" id="A0A381A6K9"/>
<evidence type="ECO:0000313" key="4">
    <source>
        <dbReference type="Proteomes" id="UP000255014"/>
    </source>
</evidence>
<evidence type="ECO:0000256" key="1">
    <source>
        <dbReference type="ARBA" id="ARBA00023002"/>
    </source>
</evidence>
<dbReference type="Gene3D" id="3.50.50.60">
    <property type="entry name" value="FAD/NAD(P)-binding domain"/>
    <property type="match status" value="1"/>
</dbReference>
<dbReference type="Gene3D" id="3.30.9.10">
    <property type="entry name" value="D-Amino Acid Oxidase, subunit A, domain 2"/>
    <property type="match status" value="1"/>
</dbReference>
<dbReference type="PANTHER" id="PTHR13847:SF289">
    <property type="entry name" value="GLYCINE OXIDASE"/>
    <property type="match status" value="1"/>
</dbReference>
<name>A0A381A6K9_BORPT</name>
<dbReference type="PANTHER" id="PTHR13847">
    <property type="entry name" value="SARCOSINE DEHYDROGENASE-RELATED"/>
    <property type="match status" value="1"/>
</dbReference>
<feature type="domain" description="FAD dependent oxidoreductase" evidence="2">
    <location>
        <begin position="17"/>
        <end position="211"/>
    </location>
</feature>
<sequence>MLVQPGALIDALLAGEGISTIAAQAARLRRHGAQWQVLDAQGRQVAQAPVVVLANAADAPRLLADSGLLEPLPRLARMHALAGEVTLLPAEALSGGPRCVVGGEGYLLPAVDGWYVAGSTYVHGAAQALTGAEGQRVNLDKAAGLLGQAPAAFASLQPGSLPGWAGWRAVLPGRLPAAGPVAHAPGLWLAAGYASRGLSWAALMGDVIAARLCGEPGPLETDLLAQIAPR</sequence>
<dbReference type="EMBL" id="UFTT01000002">
    <property type="protein sequence ID" value="SUV66175.1"/>
    <property type="molecule type" value="Genomic_DNA"/>
</dbReference>
<evidence type="ECO:0000259" key="2">
    <source>
        <dbReference type="Pfam" id="PF01266"/>
    </source>
</evidence>
<evidence type="ECO:0000313" key="3">
    <source>
        <dbReference type="EMBL" id="SUV66175.1"/>
    </source>
</evidence>
<protein>
    <submittedName>
        <fullName evidence="3">tRNA 5-methylaminomethyl-2-thiouridine biosynthesis bifunctional protein MnmC</fullName>
    </submittedName>
</protein>
<dbReference type="Proteomes" id="UP000255014">
    <property type="component" value="Unassembled WGS sequence"/>
</dbReference>
<dbReference type="GO" id="GO:0016491">
    <property type="term" value="F:oxidoreductase activity"/>
    <property type="evidence" value="ECO:0007669"/>
    <property type="project" value="UniProtKB-KW"/>
</dbReference>